<feature type="compositionally biased region" description="Polar residues" evidence="5">
    <location>
        <begin position="799"/>
        <end position="813"/>
    </location>
</feature>
<dbReference type="GO" id="GO:0003729">
    <property type="term" value="F:mRNA binding"/>
    <property type="evidence" value="ECO:0007669"/>
    <property type="project" value="TreeGrafter"/>
</dbReference>
<feature type="compositionally biased region" description="Basic and acidic residues" evidence="5">
    <location>
        <begin position="948"/>
        <end position="960"/>
    </location>
</feature>
<dbReference type="Pfam" id="PF22600">
    <property type="entry name" value="MTPAP-like_central"/>
    <property type="match status" value="1"/>
</dbReference>
<dbReference type="GO" id="GO:0031123">
    <property type="term" value="P:RNA 3'-end processing"/>
    <property type="evidence" value="ECO:0007669"/>
    <property type="project" value="TreeGrafter"/>
</dbReference>
<feature type="compositionally biased region" description="Basic residues" evidence="5">
    <location>
        <begin position="931"/>
        <end position="941"/>
    </location>
</feature>
<proteinExistence type="inferred from homology"/>
<dbReference type="AlphaFoldDB" id="A0A8K0PE74"/>
<keyword evidence="4" id="KW-0460">Magnesium</keyword>
<dbReference type="Proteomes" id="UP000809789">
    <property type="component" value="Unassembled WGS sequence"/>
</dbReference>
<dbReference type="EMBL" id="JAESVG020000006">
    <property type="protein sequence ID" value="KAG8626461.1"/>
    <property type="molecule type" value="Genomic_DNA"/>
</dbReference>
<evidence type="ECO:0000256" key="3">
    <source>
        <dbReference type="ARBA" id="ARBA00022723"/>
    </source>
</evidence>
<feature type="region of interest" description="Disordered" evidence="5">
    <location>
        <begin position="751"/>
        <end position="960"/>
    </location>
</feature>
<dbReference type="GO" id="GO:0005730">
    <property type="term" value="C:nucleolus"/>
    <property type="evidence" value="ECO:0007669"/>
    <property type="project" value="TreeGrafter"/>
</dbReference>
<dbReference type="PANTHER" id="PTHR23092">
    <property type="entry name" value="POLY(A) RNA POLYMERASE"/>
    <property type="match status" value="1"/>
</dbReference>
<dbReference type="OrthoDB" id="273917at2759"/>
<accession>A0A8K0PE74</accession>
<evidence type="ECO:0000259" key="6">
    <source>
        <dbReference type="Pfam" id="PF03828"/>
    </source>
</evidence>
<dbReference type="EC" id="2.7.7.19" evidence="2"/>
<feature type="compositionally biased region" description="Basic and acidic residues" evidence="5">
    <location>
        <begin position="47"/>
        <end position="58"/>
    </location>
</feature>
<evidence type="ECO:0000259" key="7">
    <source>
        <dbReference type="Pfam" id="PF22600"/>
    </source>
</evidence>
<keyword evidence="3" id="KW-0479">Metal-binding</keyword>
<feature type="compositionally biased region" description="Polar residues" evidence="5">
    <location>
        <begin position="849"/>
        <end position="869"/>
    </location>
</feature>
<keyword evidence="9" id="KW-1185">Reference proteome</keyword>
<dbReference type="InterPro" id="IPR002058">
    <property type="entry name" value="PAP_assoc"/>
</dbReference>
<comment type="caution">
    <text evidence="8">The sequence shown here is derived from an EMBL/GenBank/DDBJ whole genome shotgun (WGS) entry which is preliminary data.</text>
</comment>
<dbReference type="GO" id="GO:1990817">
    <property type="term" value="F:poly(A) RNA polymerase activity"/>
    <property type="evidence" value="ECO:0007669"/>
    <property type="project" value="UniProtKB-EC"/>
</dbReference>
<protein>
    <recommendedName>
        <fullName evidence="2">polynucleotide adenylyltransferase</fullName>
        <ecNumber evidence="2">2.7.7.19</ecNumber>
    </recommendedName>
</protein>
<comment type="similarity">
    <text evidence="1">Belongs to the DNA polymerase type-B-like family.</text>
</comment>
<evidence type="ECO:0000256" key="5">
    <source>
        <dbReference type="SAM" id="MobiDB-lite"/>
    </source>
</evidence>
<dbReference type="SUPFAM" id="SSF81301">
    <property type="entry name" value="Nucleotidyltransferase"/>
    <property type="match status" value="1"/>
</dbReference>
<dbReference type="Pfam" id="PF03828">
    <property type="entry name" value="PAP_assoc"/>
    <property type="match status" value="1"/>
</dbReference>
<gene>
    <name evidence="8" type="ORF">KVT40_005406</name>
</gene>
<feature type="compositionally biased region" description="Acidic residues" evidence="5">
    <location>
        <begin position="106"/>
        <end position="116"/>
    </location>
</feature>
<feature type="compositionally biased region" description="Polar residues" evidence="5">
    <location>
        <begin position="884"/>
        <end position="897"/>
    </location>
</feature>
<dbReference type="InterPro" id="IPR054708">
    <property type="entry name" value="MTPAP-like_central"/>
</dbReference>
<feature type="compositionally biased region" description="Basic residues" evidence="5">
    <location>
        <begin position="902"/>
        <end position="913"/>
    </location>
</feature>
<feature type="region of interest" description="Disordered" evidence="5">
    <location>
        <begin position="333"/>
        <end position="382"/>
    </location>
</feature>
<organism evidence="8 9">
    <name type="scientific">Elsinoe batatas</name>
    <dbReference type="NCBI Taxonomy" id="2601811"/>
    <lineage>
        <taxon>Eukaryota</taxon>
        <taxon>Fungi</taxon>
        <taxon>Dikarya</taxon>
        <taxon>Ascomycota</taxon>
        <taxon>Pezizomycotina</taxon>
        <taxon>Dothideomycetes</taxon>
        <taxon>Dothideomycetidae</taxon>
        <taxon>Myriangiales</taxon>
        <taxon>Elsinoaceae</taxon>
        <taxon>Elsinoe</taxon>
    </lineage>
</organism>
<evidence type="ECO:0000256" key="2">
    <source>
        <dbReference type="ARBA" id="ARBA00012388"/>
    </source>
</evidence>
<feature type="compositionally biased region" description="Basic and acidic residues" evidence="5">
    <location>
        <begin position="282"/>
        <end position="314"/>
    </location>
</feature>
<sequence length="1001" mass="112173">MSQNERRPPPSPRQDTFRFGGQNSHQNFDFRGPNGHGPSFPSTSGQNRDRFRGRDRPRGNSRGRGRGPWKRFNASDREIFRARRSPTPERMAGMNGSDSRFRVLEDLSESESESDPDNTGLSQLDGTGASRDNSHSDDMDMSSEDEHPRAKRARTTNGASTDTEDAKPKWSNPDPYTALPPPSQTDGPKKDVVAMIRKAKVENAGPSEQTSKADDFISLNFDDAGNEREEGEDPSDSDHQSSEVHDRAPNHPRGQRMDHTGPPRATNVATDRWPAQEATHTYFDRHGQDMQRRSRSPARDYDRDYNAHQSRRDYRVDRAYDTRDMYDEYPARYNAHAPPAQYDDDDDYAPPPARPYNNDYGQSQASQPVAGKRKRREGANDVSGSYLPAAYSDNTPWMGYCQVQSSNTGEWLHDEIRAFHEYVRPRTYERTMREELIKRVNDAFKLKYHHVTVHPFGSFATDLYLPVSDMDLVAVSTTYMQSGYPEIGQSKKDVRVINGTVIERGGLSRSSQLILGAKVPIIKFTDIPTGIHVDVSFENDSGLRAVPVVEEWIRRYPSIPHLVYPIKHLLASHDLNDVSTGGLGGFSIICLVVFSLHHLEGQHSRDFIFDNLEVALMNFLGYFGNEFDYRLQGLDMGNMRKIQKISFRGDRRPQPQRLLIVDPNNPANDVSGGTGKIPAIFRLFSETHKRLRSQMELAGTLYRETGQRPSILKSMLDSGFDSYEYQRGRLRQRHDNLYGGRDNDVQYVSSRSLGTGRSQNDAIDLTSADGPSVRGARKNLRGGDQQSNKQSRKARQRDQGQTNSTETTNSYATAQPAPLPTRPASLNTQPPPHVWQLDGHMSPRPDVHTQYNSVPSTHAGITSQTQPVQHSAFPPVNSHPAPINAQTAQTVAGSSGPSQSGKKLKRRQKKKEKNSKSAAAVPKPPAEQKAKVSKRQKKKVAKASVDSAKSKDVKGKPVEIGDAARQRVTTFKNQFPDAACPTKLTKRQYKALVDRQSGSKK</sequence>
<dbReference type="GO" id="GO:0046872">
    <property type="term" value="F:metal ion binding"/>
    <property type="evidence" value="ECO:0007669"/>
    <property type="project" value="UniProtKB-KW"/>
</dbReference>
<feature type="compositionally biased region" description="Basic and acidic residues" evidence="5">
    <location>
        <begin position="236"/>
        <end position="261"/>
    </location>
</feature>
<dbReference type="GO" id="GO:0031499">
    <property type="term" value="C:TRAMP complex"/>
    <property type="evidence" value="ECO:0007669"/>
    <property type="project" value="TreeGrafter"/>
</dbReference>
<dbReference type="InterPro" id="IPR045862">
    <property type="entry name" value="Trf4-like"/>
</dbReference>
<feature type="compositionally biased region" description="Basic residues" evidence="5">
    <location>
        <begin position="59"/>
        <end position="69"/>
    </location>
</feature>
<dbReference type="GO" id="GO:0010605">
    <property type="term" value="P:negative regulation of macromolecule metabolic process"/>
    <property type="evidence" value="ECO:0007669"/>
    <property type="project" value="UniProtKB-ARBA"/>
</dbReference>
<feature type="domain" description="PAP-associated" evidence="6">
    <location>
        <begin position="614"/>
        <end position="668"/>
    </location>
</feature>
<feature type="compositionally biased region" description="Polar residues" evidence="5">
    <location>
        <begin position="751"/>
        <end position="761"/>
    </location>
</feature>
<reference evidence="8" key="1">
    <citation type="submission" date="2021-07" db="EMBL/GenBank/DDBJ databases">
        <title>Elsinoe batatas strain:CRI-CJ2 Genome sequencing and assembly.</title>
        <authorList>
            <person name="Huang L."/>
        </authorList>
    </citation>
    <scope>NUCLEOTIDE SEQUENCE</scope>
    <source>
        <strain evidence="8">CRI-CJ2</strain>
    </source>
</reference>
<evidence type="ECO:0000313" key="9">
    <source>
        <dbReference type="Proteomes" id="UP000809789"/>
    </source>
</evidence>
<dbReference type="PANTHER" id="PTHR23092:SF15">
    <property type="entry name" value="INACTIVE NON-CANONICAL POLY(A) RNA POLYMERASE PROTEIN TRF4-2-RELATED"/>
    <property type="match status" value="1"/>
</dbReference>
<evidence type="ECO:0000256" key="4">
    <source>
        <dbReference type="ARBA" id="ARBA00022842"/>
    </source>
</evidence>
<feature type="domain" description="Poly(A) RNA polymerase mitochondrial-like central palm" evidence="7">
    <location>
        <begin position="412"/>
        <end position="545"/>
    </location>
</feature>
<dbReference type="Gene3D" id="3.30.460.10">
    <property type="entry name" value="Beta Polymerase, domain 2"/>
    <property type="match status" value="1"/>
</dbReference>
<dbReference type="SUPFAM" id="SSF81631">
    <property type="entry name" value="PAP/OAS1 substrate-binding domain"/>
    <property type="match status" value="1"/>
</dbReference>
<feature type="region of interest" description="Disordered" evidence="5">
    <location>
        <begin position="1"/>
        <end position="314"/>
    </location>
</feature>
<feature type="compositionally biased region" description="Basic and acidic residues" evidence="5">
    <location>
        <begin position="132"/>
        <end position="148"/>
    </location>
</feature>
<dbReference type="Gene3D" id="1.10.1410.10">
    <property type="match status" value="1"/>
</dbReference>
<dbReference type="InterPro" id="IPR043519">
    <property type="entry name" value="NT_sf"/>
</dbReference>
<evidence type="ECO:0000313" key="8">
    <source>
        <dbReference type="EMBL" id="KAG8626461.1"/>
    </source>
</evidence>
<evidence type="ECO:0000256" key="1">
    <source>
        <dbReference type="ARBA" id="ARBA00008593"/>
    </source>
</evidence>
<dbReference type="CDD" id="cd05402">
    <property type="entry name" value="NT_PAP_TUTase"/>
    <property type="match status" value="1"/>
</dbReference>
<name>A0A8K0PE74_9PEZI</name>
<dbReference type="GO" id="GO:0043634">
    <property type="term" value="P:polyadenylation-dependent ncRNA catabolic process"/>
    <property type="evidence" value="ECO:0007669"/>
    <property type="project" value="TreeGrafter"/>
</dbReference>